<evidence type="ECO:0000313" key="3">
    <source>
        <dbReference type="EMBL" id="GAA4313536.1"/>
    </source>
</evidence>
<evidence type="ECO:0000259" key="2">
    <source>
        <dbReference type="PROSITE" id="PS50983"/>
    </source>
</evidence>
<evidence type="ECO:0000256" key="1">
    <source>
        <dbReference type="ARBA" id="ARBA00022729"/>
    </source>
</evidence>
<dbReference type="Gene3D" id="3.40.50.1980">
    <property type="entry name" value="Nitrogenase molybdenum iron protein domain"/>
    <property type="match status" value="2"/>
</dbReference>
<feature type="domain" description="Fe/B12 periplasmic-binding" evidence="2">
    <location>
        <begin position="20"/>
        <end position="262"/>
    </location>
</feature>
<reference evidence="4" key="1">
    <citation type="journal article" date="2019" name="Int. J. Syst. Evol. Microbiol.">
        <title>The Global Catalogue of Microorganisms (GCM) 10K type strain sequencing project: providing services to taxonomists for standard genome sequencing and annotation.</title>
        <authorList>
            <consortium name="The Broad Institute Genomics Platform"/>
            <consortium name="The Broad Institute Genome Sequencing Center for Infectious Disease"/>
            <person name="Wu L."/>
            <person name="Ma J."/>
        </authorList>
    </citation>
    <scope>NUCLEOTIDE SEQUENCE [LARGE SCALE GENOMIC DNA]</scope>
    <source>
        <strain evidence="4">JCM 17705</strain>
    </source>
</reference>
<dbReference type="PROSITE" id="PS50983">
    <property type="entry name" value="FE_B12_PBP"/>
    <property type="match status" value="1"/>
</dbReference>
<dbReference type="Pfam" id="PF01497">
    <property type="entry name" value="Peripla_BP_2"/>
    <property type="match status" value="1"/>
</dbReference>
<comment type="caution">
    <text evidence="3">The sequence shown here is derived from an EMBL/GenBank/DDBJ whole genome shotgun (WGS) entry which is preliminary data.</text>
</comment>
<keyword evidence="4" id="KW-1185">Reference proteome</keyword>
<sequence length="262" mass="29248">MPLFYDQLNRPVNLQAIPKRIISAVPSQTELLFYLGLDAAIAGVTKFCSHPADKVKSIPKIGGTKQLNIPLIKELAPDLIIANKEENDQIQIEELSEHFPVWISDVSDLPGALAMISSLGTITGKQEPAEALTRQITDDFTNLQIAHTGKRALYLIWRNPYMAAGQHTFIDSLLPYCGLMNAVDESRYPEITAAKLKNINPDVILLSSEPYPFREKHIAELQTLLPLANIILVDGEVFSWYGSRLLHAPAYFKQLNEALLKF</sequence>
<proteinExistence type="predicted"/>
<dbReference type="InterPro" id="IPR002491">
    <property type="entry name" value="ABC_transptr_periplasmic_BD"/>
</dbReference>
<dbReference type="SUPFAM" id="SSF53807">
    <property type="entry name" value="Helical backbone' metal receptor"/>
    <property type="match status" value="1"/>
</dbReference>
<evidence type="ECO:0000313" key="4">
    <source>
        <dbReference type="Proteomes" id="UP001500582"/>
    </source>
</evidence>
<accession>A0ABP8FYG3</accession>
<protein>
    <submittedName>
        <fullName evidence="3">Helical backbone metal receptor</fullName>
    </submittedName>
</protein>
<dbReference type="InterPro" id="IPR054828">
    <property type="entry name" value="Vit_B12_bind_prot"/>
</dbReference>
<keyword evidence="1" id="KW-0732">Signal</keyword>
<keyword evidence="3" id="KW-0675">Receptor</keyword>
<organism evidence="3 4">
    <name type="scientific">Mucilaginibacter gynuensis</name>
    <dbReference type="NCBI Taxonomy" id="1302236"/>
    <lineage>
        <taxon>Bacteria</taxon>
        <taxon>Pseudomonadati</taxon>
        <taxon>Bacteroidota</taxon>
        <taxon>Sphingobacteriia</taxon>
        <taxon>Sphingobacteriales</taxon>
        <taxon>Sphingobacteriaceae</taxon>
        <taxon>Mucilaginibacter</taxon>
    </lineage>
</organism>
<dbReference type="PANTHER" id="PTHR30535">
    <property type="entry name" value="VITAMIN B12-BINDING PROTEIN"/>
    <property type="match status" value="1"/>
</dbReference>
<gene>
    <name evidence="3" type="ORF">GCM10023149_09340</name>
</gene>
<dbReference type="RefSeq" id="WP_345209843.1">
    <property type="nucleotide sequence ID" value="NZ_BAABFT010000002.1"/>
</dbReference>
<dbReference type="PANTHER" id="PTHR30535:SF35">
    <property type="entry name" value="PERIPLASMIC BINDING PROTEIN"/>
    <property type="match status" value="1"/>
</dbReference>
<dbReference type="NCBIfam" id="NF038402">
    <property type="entry name" value="TroA_like"/>
    <property type="match status" value="1"/>
</dbReference>
<name>A0ABP8FYG3_9SPHI</name>
<dbReference type="InterPro" id="IPR050902">
    <property type="entry name" value="ABC_Transporter_SBP"/>
</dbReference>
<dbReference type="Proteomes" id="UP001500582">
    <property type="component" value="Unassembled WGS sequence"/>
</dbReference>
<dbReference type="EMBL" id="BAABFT010000002">
    <property type="protein sequence ID" value="GAA4313536.1"/>
    <property type="molecule type" value="Genomic_DNA"/>
</dbReference>